<feature type="transmembrane region" description="Helical" evidence="2">
    <location>
        <begin position="320"/>
        <end position="351"/>
    </location>
</feature>
<evidence type="ECO:0000256" key="1">
    <source>
        <dbReference type="SAM" id="MobiDB-lite"/>
    </source>
</evidence>
<reference evidence="3" key="1">
    <citation type="submission" date="2023-03" db="EMBL/GenBank/DDBJ databases">
        <title>Massive genome expansion in bonnet fungi (Mycena s.s.) driven by repeated elements and novel gene families across ecological guilds.</title>
        <authorList>
            <consortium name="Lawrence Berkeley National Laboratory"/>
            <person name="Harder C.B."/>
            <person name="Miyauchi S."/>
            <person name="Viragh M."/>
            <person name="Kuo A."/>
            <person name="Thoen E."/>
            <person name="Andreopoulos B."/>
            <person name="Lu D."/>
            <person name="Skrede I."/>
            <person name="Drula E."/>
            <person name="Henrissat B."/>
            <person name="Morin E."/>
            <person name="Kohler A."/>
            <person name="Barry K."/>
            <person name="LaButti K."/>
            <person name="Morin E."/>
            <person name="Salamov A."/>
            <person name="Lipzen A."/>
            <person name="Mereny Z."/>
            <person name="Hegedus B."/>
            <person name="Baldrian P."/>
            <person name="Stursova M."/>
            <person name="Weitz H."/>
            <person name="Taylor A."/>
            <person name="Grigoriev I.V."/>
            <person name="Nagy L.G."/>
            <person name="Martin F."/>
            <person name="Kauserud H."/>
        </authorList>
    </citation>
    <scope>NUCLEOTIDE SEQUENCE</scope>
    <source>
        <strain evidence="3">CBHHK067</strain>
    </source>
</reference>
<dbReference type="EMBL" id="JARKIE010001294">
    <property type="protein sequence ID" value="KAJ7603412.1"/>
    <property type="molecule type" value="Genomic_DNA"/>
</dbReference>
<keyword evidence="2" id="KW-0812">Transmembrane</keyword>
<proteinExistence type="predicted"/>
<dbReference type="Gene3D" id="2.40.30.10">
    <property type="entry name" value="Translation factors"/>
    <property type="match status" value="1"/>
</dbReference>
<accession>A0AAD7AXK0</accession>
<keyword evidence="2" id="KW-1133">Transmembrane helix</keyword>
<dbReference type="Proteomes" id="UP001221757">
    <property type="component" value="Unassembled WGS sequence"/>
</dbReference>
<gene>
    <name evidence="3" type="ORF">B0H17DRAFT_1154719</name>
</gene>
<feature type="compositionally biased region" description="Low complexity" evidence="1">
    <location>
        <begin position="225"/>
        <end position="236"/>
    </location>
</feature>
<evidence type="ECO:0000313" key="4">
    <source>
        <dbReference type="Proteomes" id="UP001221757"/>
    </source>
</evidence>
<evidence type="ECO:0000313" key="3">
    <source>
        <dbReference type="EMBL" id="KAJ7603412.1"/>
    </source>
</evidence>
<name>A0AAD7AXK0_MYCRO</name>
<feature type="region of interest" description="Disordered" evidence="1">
    <location>
        <begin position="197"/>
        <end position="238"/>
    </location>
</feature>
<comment type="caution">
    <text evidence="3">The sequence shown here is derived from an EMBL/GenBank/DDBJ whole genome shotgun (WGS) entry which is preliminary data.</text>
</comment>
<protein>
    <submittedName>
        <fullName evidence="3">Uncharacterized protein</fullName>
    </submittedName>
</protein>
<evidence type="ECO:0000256" key="2">
    <source>
        <dbReference type="SAM" id="Phobius"/>
    </source>
</evidence>
<sequence length="392" mass="41772">MAPAVTPGIKPYPASLTPFAQKLPPSGGGPWMHGASCARRSQWACAAARGSPLLDRNAPSSPPIRSTAVRKKLSVCHRITNGCLRELAAASTLLVFDKSYPECAVDDATAERRRSAAAAPFDAEAHPGAADAHVDTVASMLRAVRVQHAALRVAGTAIDLHDLALVDTVVQIEDAAFQLGAADAERGRIASGVVSLTSSAAERPHPPHHQRAQRGPRTPPQCGHGNANSSLARNSSAGGGCGNSTAGGGLGHIQWLHGMLYAYWATVVEVVRMKEFECTLPPKWTPNSIRAGVIARECGMTSLWTDQSARIPVTVRMRKIWAMIGLHFIVVNLPAVGVLCSPPVPAFVSFVRMSTGVGRRREQRQIDPRQQKKNTNFDATTVSGRLGIHRVT</sequence>
<dbReference type="AlphaFoldDB" id="A0AAD7AXK0"/>
<keyword evidence="4" id="KW-1185">Reference proteome</keyword>
<organism evidence="3 4">
    <name type="scientific">Mycena rosella</name>
    <name type="common">Pink bonnet</name>
    <name type="synonym">Agaricus rosellus</name>
    <dbReference type="NCBI Taxonomy" id="1033263"/>
    <lineage>
        <taxon>Eukaryota</taxon>
        <taxon>Fungi</taxon>
        <taxon>Dikarya</taxon>
        <taxon>Basidiomycota</taxon>
        <taxon>Agaricomycotina</taxon>
        <taxon>Agaricomycetes</taxon>
        <taxon>Agaricomycetidae</taxon>
        <taxon>Agaricales</taxon>
        <taxon>Marasmiineae</taxon>
        <taxon>Mycenaceae</taxon>
        <taxon>Mycena</taxon>
    </lineage>
</organism>
<keyword evidence="2" id="KW-0472">Membrane</keyword>